<dbReference type="OrthoDB" id="276422at2759"/>
<keyword evidence="1" id="KW-0175">Coiled coil</keyword>
<dbReference type="AlphaFoldDB" id="A0A7R8WQ40"/>
<gene>
    <name evidence="3" type="ORF">CTOB1V02_LOCUS12924</name>
</gene>
<organism evidence="3">
    <name type="scientific">Cyprideis torosa</name>
    <dbReference type="NCBI Taxonomy" id="163714"/>
    <lineage>
        <taxon>Eukaryota</taxon>
        <taxon>Metazoa</taxon>
        <taxon>Ecdysozoa</taxon>
        <taxon>Arthropoda</taxon>
        <taxon>Crustacea</taxon>
        <taxon>Oligostraca</taxon>
        <taxon>Ostracoda</taxon>
        <taxon>Podocopa</taxon>
        <taxon>Podocopida</taxon>
        <taxon>Cytherocopina</taxon>
        <taxon>Cytheroidea</taxon>
        <taxon>Cytherideidae</taxon>
        <taxon>Cyprideis</taxon>
    </lineage>
</organism>
<accession>A0A7R8WQ40</accession>
<sequence length="380" mass="42637">MEDALSRTRADHDNVKVHRSIIADLIKGEMTAEGNTAFSEKLARIYKMTTSGAPLSAVEKNLEVFLASIDKTVLNRETSTNPEEIQTKPEEIQTKPEKIQTDKLNGADKLLVGSAATDASKKRPKKTFTKQMLRRIEAEIKRQEMEIAAAKEAKQAFVNQITMATMEAELSTNGNPNSAFEFLRYLLRRTQGQFRVTDPAVAYRLLHLLAKKGDLEVLRPVLHLMHMEHLPVSAQVLAAKLEALGRGNGPKDEIVEVLNELTSLGLSATNLFTDCCYQRDEHLYVLKAVQRVFPDFKPPRKYVSLGYEDNLLQPLKTASFVPHSMLPPDITLDVLRNLTDEQVDFEKQIMTMIPTICSRSMSQVSGRAYGEEEIPDAVKL</sequence>
<feature type="region of interest" description="Disordered" evidence="2">
    <location>
        <begin position="77"/>
        <end position="98"/>
    </location>
</feature>
<evidence type="ECO:0000256" key="2">
    <source>
        <dbReference type="SAM" id="MobiDB-lite"/>
    </source>
</evidence>
<reference evidence="3" key="1">
    <citation type="submission" date="2020-11" db="EMBL/GenBank/DDBJ databases">
        <authorList>
            <person name="Tran Van P."/>
        </authorList>
    </citation>
    <scope>NUCLEOTIDE SEQUENCE</scope>
</reference>
<name>A0A7R8WQ40_9CRUS</name>
<evidence type="ECO:0000256" key="1">
    <source>
        <dbReference type="SAM" id="Coils"/>
    </source>
</evidence>
<feature type="compositionally biased region" description="Basic and acidic residues" evidence="2">
    <location>
        <begin position="85"/>
        <end position="98"/>
    </location>
</feature>
<feature type="coiled-coil region" evidence="1">
    <location>
        <begin position="126"/>
        <end position="160"/>
    </location>
</feature>
<protein>
    <submittedName>
        <fullName evidence="3">Uncharacterized protein</fullName>
    </submittedName>
</protein>
<evidence type="ECO:0000313" key="3">
    <source>
        <dbReference type="EMBL" id="CAD7235108.1"/>
    </source>
</evidence>
<dbReference type="EMBL" id="OB671231">
    <property type="protein sequence ID" value="CAD7235108.1"/>
    <property type="molecule type" value="Genomic_DNA"/>
</dbReference>
<proteinExistence type="predicted"/>